<evidence type="ECO:0000256" key="6">
    <source>
        <dbReference type="ARBA" id="ARBA00022801"/>
    </source>
</evidence>
<dbReference type="CDD" id="cd05709">
    <property type="entry name" value="S2P-M50"/>
    <property type="match status" value="1"/>
</dbReference>
<evidence type="ECO:0000313" key="13">
    <source>
        <dbReference type="EMBL" id="AHB36553.1"/>
    </source>
</evidence>
<feature type="domain" description="Peptidase M50" evidence="12">
    <location>
        <begin position="13"/>
        <end position="402"/>
    </location>
</feature>
<gene>
    <name evidence="13" type="primary">rseP</name>
    <name evidence="13" type="ORF">SAPIS_v1c07080</name>
</gene>
<protein>
    <recommendedName>
        <fullName evidence="11">Zinc metalloprotease</fullName>
        <ecNumber evidence="11">3.4.24.-</ecNumber>
    </recommendedName>
</protein>
<keyword evidence="9 11" id="KW-0482">Metalloprotease</keyword>
<dbReference type="eggNOG" id="COG0750">
    <property type="taxonomic scope" value="Bacteria"/>
</dbReference>
<evidence type="ECO:0000256" key="4">
    <source>
        <dbReference type="ARBA" id="ARBA00022670"/>
    </source>
</evidence>
<dbReference type="GO" id="GO:0016020">
    <property type="term" value="C:membrane"/>
    <property type="evidence" value="ECO:0007669"/>
    <property type="project" value="UniProtKB-SubCell"/>
</dbReference>
<reference evidence="13 14" key="1">
    <citation type="journal article" date="2014" name="Genome Announc.">
        <title>Complete Genome Sequence of Spiroplasma apis B31T (ATCC 33834), a Bacterium Associated with May Disease of Honeybees (Apis mellifera).</title>
        <authorList>
            <person name="Ku C."/>
            <person name="Lo W.S."/>
            <person name="Chen L.L."/>
            <person name="Kuo C.H."/>
        </authorList>
    </citation>
    <scope>NUCLEOTIDE SEQUENCE [LARGE SCALE GENOMIC DNA]</scope>
    <source>
        <strain evidence="13">B31</strain>
    </source>
</reference>
<proteinExistence type="inferred from homology"/>
<dbReference type="InterPro" id="IPR004387">
    <property type="entry name" value="Pept_M50_Zn"/>
</dbReference>
<dbReference type="GO" id="GO:0004222">
    <property type="term" value="F:metalloendopeptidase activity"/>
    <property type="evidence" value="ECO:0007669"/>
    <property type="project" value="InterPro"/>
</dbReference>
<feature type="transmembrane region" description="Helical" evidence="11">
    <location>
        <begin position="390"/>
        <end position="409"/>
    </location>
</feature>
<name>V5RJB8_SPIAP</name>
<evidence type="ECO:0000256" key="8">
    <source>
        <dbReference type="ARBA" id="ARBA00022989"/>
    </source>
</evidence>
<keyword evidence="4 13" id="KW-0645">Protease</keyword>
<evidence type="ECO:0000256" key="11">
    <source>
        <dbReference type="RuleBase" id="RU362031"/>
    </source>
</evidence>
<dbReference type="Proteomes" id="UP000018550">
    <property type="component" value="Chromosome"/>
</dbReference>
<dbReference type="STRING" id="1276258.SAPIS_v1c07080"/>
<comment type="cofactor">
    <cofactor evidence="1 11">
        <name>Zn(2+)</name>
        <dbReference type="ChEBI" id="CHEBI:29105"/>
    </cofactor>
</comment>
<comment type="subcellular location">
    <subcellularLocation>
        <location evidence="2">Membrane</location>
        <topology evidence="2">Multi-pass membrane protein</topology>
    </subcellularLocation>
</comment>
<dbReference type="Pfam" id="PF02163">
    <property type="entry name" value="Peptidase_M50"/>
    <property type="match status" value="1"/>
</dbReference>
<evidence type="ECO:0000256" key="10">
    <source>
        <dbReference type="ARBA" id="ARBA00023136"/>
    </source>
</evidence>
<keyword evidence="8 11" id="KW-1133">Transmembrane helix</keyword>
<organism evidence="13 14">
    <name type="scientific">Spiroplasma apis B31</name>
    <dbReference type="NCBI Taxonomy" id="1276258"/>
    <lineage>
        <taxon>Bacteria</taxon>
        <taxon>Bacillati</taxon>
        <taxon>Mycoplasmatota</taxon>
        <taxon>Mollicutes</taxon>
        <taxon>Entomoplasmatales</taxon>
        <taxon>Spiroplasmataceae</taxon>
        <taxon>Spiroplasma</taxon>
    </lineage>
</organism>
<evidence type="ECO:0000256" key="2">
    <source>
        <dbReference type="ARBA" id="ARBA00004141"/>
    </source>
</evidence>
<dbReference type="HOGENOM" id="CLU_025778_1_3_14"/>
<evidence type="ECO:0000259" key="12">
    <source>
        <dbReference type="Pfam" id="PF02163"/>
    </source>
</evidence>
<feature type="transmembrane region" description="Helical" evidence="11">
    <location>
        <begin position="344"/>
        <end position="369"/>
    </location>
</feature>
<dbReference type="AlphaFoldDB" id="V5RJB8"/>
<evidence type="ECO:0000256" key="3">
    <source>
        <dbReference type="ARBA" id="ARBA00007931"/>
    </source>
</evidence>
<dbReference type="KEGG" id="sapi:SAPIS_v1c07080"/>
<evidence type="ECO:0000256" key="5">
    <source>
        <dbReference type="ARBA" id="ARBA00022692"/>
    </source>
</evidence>
<keyword evidence="5 11" id="KW-0812">Transmembrane</keyword>
<keyword evidence="10 11" id="KW-0472">Membrane</keyword>
<evidence type="ECO:0000256" key="1">
    <source>
        <dbReference type="ARBA" id="ARBA00001947"/>
    </source>
</evidence>
<feature type="transmembrane region" description="Helical" evidence="11">
    <location>
        <begin position="6"/>
        <end position="26"/>
    </location>
</feature>
<dbReference type="PATRIC" id="fig|1276258.3.peg.722"/>
<dbReference type="EC" id="3.4.24.-" evidence="11"/>
<dbReference type="NCBIfam" id="TIGR00054">
    <property type="entry name" value="RIP metalloprotease RseP"/>
    <property type="match status" value="1"/>
</dbReference>
<sequence length="414" mass="47570">MSSLMIVLGFFVGIFALLALITIHEFGHFIVARLSKAYVYEFSIGFGPRIFVFKGKETWISIRAFPLGGYCSIASDKVDPPKDREDVVVPKERQMDYIARWKRFFFIIAGPLMNLFIALLLFTIIFASTQVKKNDMSYFGAKYDQNKIAYKLIEKEEKKLLKTDKVDINQQYVIWGWTLKDFDTNEFIFDNICDETTKCDDKINEISSQQAVDYKKTVYNFIDNLKRSENHKNVQIMFQYKKVDKFSGLALDGYKDGRITEMSSTDINDNLYYESGQNVGIASPDRFYKSSNEAYLAGWKETFDQSLSIIKSLGMIFTGHFSQLSGPIGIAGQTATMLQSADQFFLYVAMISANLFILNLMFFPPFDGYKVVELFIEMIIRREIPQKYKIIIYTIGGVLFLGLLIAVTIKDFIV</sequence>
<feature type="transmembrane region" description="Helical" evidence="11">
    <location>
        <begin position="104"/>
        <end position="127"/>
    </location>
</feature>
<evidence type="ECO:0000313" key="14">
    <source>
        <dbReference type="Proteomes" id="UP000018550"/>
    </source>
</evidence>
<dbReference type="PANTHER" id="PTHR42837:SF2">
    <property type="entry name" value="MEMBRANE METALLOPROTEASE ARASP2, CHLOROPLASTIC-RELATED"/>
    <property type="match status" value="1"/>
</dbReference>
<evidence type="ECO:0000256" key="9">
    <source>
        <dbReference type="ARBA" id="ARBA00023049"/>
    </source>
</evidence>
<dbReference type="EMBL" id="CP006682">
    <property type="protein sequence ID" value="AHB36553.1"/>
    <property type="molecule type" value="Genomic_DNA"/>
</dbReference>
<keyword evidence="11" id="KW-0479">Metal-binding</keyword>
<evidence type="ECO:0000256" key="7">
    <source>
        <dbReference type="ARBA" id="ARBA00022833"/>
    </source>
</evidence>
<keyword evidence="7 11" id="KW-0862">Zinc</keyword>
<dbReference type="GO" id="GO:0046872">
    <property type="term" value="F:metal ion binding"/>
    <property type="evidence" value="ECO:0007669"/>
    <property type="project" value="UniProtKB-KW"/>
</dbReference>
<keyword evidence="14" id="KW-1185">Reference proteome</keyword>
<dbReference type="OrthoDB" id="9782003at2"/>
<dbReference type="CDD" id="cd06163">
    <property type="entry name" value="S2P-M50_PDZ_RseP-like"/>
    <property type="match status" value="1"/>
</dbReference>
<accession>V5RJB8</accession>
<dbReference type="InterPro" id="IPR008915">
    <property type="entry name" value="Peptidase_M50"/>
</dbReference>
<dbReference type="GO" id="GO:0006508">
    <property type="term" value="P:proteolysis"/>
    <property type="evidence" value="ECO:0007669"/>
    <property type="project" value="UniProtKB-KW"/>
</dbReference>
<dbReference type="RefSeq" id="WP_023789754.1">
    <property type="nucleotide sequence ID" value="NC_022998.1"/>
</dbReference>
<keyword evidence="6 11" id="KW-0378">Hydrolase</keyword>
<dbReference type="PANTHER" id="PTHR42837">
    <property type="entry name" value="REGULATOR OF SIGMA-E PROTEASE RSEP"/>
    <property type="match status" value="1"/>
</dbReference>
<comment type="similarity">
    <text evidence="3 11">Belongs to the peptidase M50B family.</text>
</comment>